<dbReference type="AlphaFoldDB" id="A0A0G4I8V6"/>
<gene>
    <name evidence="2" type="ORF">Cvel_11997</name>
</gene>
<organism evidence="2">
    <name type="scientific">Chromera velia CCMP2878</name>
    <dbReference type="NCBI Taxonomy" id="1169474"/>
    <lineage>
        <taxon>Eukaryota</taxon>
        <taxon>Sar</taxon>
        <taxon>Alveolata</taxon>
        <taxon>Colpodellida</taxon>
        <taxon>Chromeraceae</taxon>
        <taxon>Chromera</taxon>
    </lineage>
</organism>
<name>A0A0G4I8V6_9ALVE</name>
<accession>A0A0G4I8V6</accession>
<proteinExistence type="predicted"/>
<sequence length="181" mass="19756">MVELDIVCVIPFSTEDHVIAIQRATQKEKGIEPPHSICEEESFLDVETRETGLLAVEVPAILRMGTCIWRMPVGDRITHSSTASSGDWNHHTGGKVPVSIFPPTGPGAIWGRKAACHDASHRVPSEPVQLGQSVETPLESVLPLWPTFLPELMPVEARPRCPRPSPSPPTEFAAPVCRSET</sequence>
<evidence type="ECO:0000256" key="1">
    <source>
        <dbReference type="SAM" id="MobiDB-lite"/>
    </source>
</evidence>
<evidence type="ECO:0000313" key="2">
    <source>
        <dbReference type="EMBL" id="CEM53490.1"/>
    </source>
</evidence>
<reference evidence="2" key="1">
    <citation type="submission" date="2014-11" db="EMBL/GenBank/DDBJ databases">
        <authorList>
            <person name="Otto D Thomas"/>
            <person name="Naeem Raeece"/>
        </authorList>
    </citation>
    <scope>NUCLEOTIDE SEQUENCE</scope>
</reference>
<dbReference type="VEuPathDB" id="CryptoDB:Cvel_11997"/>
<protein>
    <submittedName>
        <fullName evidence="2">Uncharacterized protein</fullName>
    </submittedName>
</protein>
<dbReference type="EMBL" id="CDMZ01005700">
    <property type="protein sequence ID" value="CEM53490.1"/>
    <property type="molecule type" value="Genomic_DNA"/>
</dbReference>
<feature type="region of interest" description="Disordered" evidence="1">
    <location>
        <begin position="159"/>
        <end position="181"/>
    </location>
</feature>